<dbReference type="InterPro" id="IPR050639">
    <property type="entry name" value="SSR_resolvase"/>
</dbReference>
<dbReference type="Pfam" id="PF13408">
    <property type="entry name" value="Zn_ribbon_recom"/>
    <property type="match status" value="1"/>
</dbReference>
<gene>
    <name evidence="2" type="ORF">JOF56_009931</name>
</gene>
<keyword evidence="3" id="KW-1185">Reference proteome</keyword>
<dbReference type="PANTHER" id="PTHR30461:SF23">
    <property type="entry name" value="DNA RECOMBINASE-RELATED"/>
    <property type="match status" value="1"/>
</dbReference>
<dbReference type="EMBL" id="JAGINW010000001">
    <property type="protein sequence ID" value="MBP2329546.1"/>
    <property type="molecule type" value="Genomic_DNA"/>
</dbReference>
<dbReference type="PANTHER" id="PTHR30461">
    <property type="entry name" value="DNA-INVERTASE FROM LAMBDOID PROPHAGE"/>
    <property type="match status" value="1"/>
</dbReference>
<dbReference type="SUPFAM" id="SSF53041">
    <property type="entry name" value="Resolvase-like"/>
    <property type="match status" value="1"/>
</dbReference>
<reference evidence="2 3" key="1">
    <citation type="submission" date="2021-03" db="EMBL/GenBank/DDBJ databases">
        <title>Sequencing the genomes of 1000 actinobacteria strains.</title>
        <authorList>
            <person name="Klenk H.-P."/>
        </authorList>
    </citation>
    <scope>NUCLEOTIDE SEQUENCE [LARGE SCALE GENOMIC DNA]</scope>
    <source>
        <strain evidence="2 3">DSM 46670</strain>
    </source>
</reference>
<dbReference type="InterPro" id="IPR038109">
    <property type="entry name" value="DNA_bind_recomb_sf"/>
</dbReference>
<dbReference type="InterPro" id="IPR036162">
    <property type="entry name" value="Resolvase-like_N_sf"/>
</dbReference>
<name>A0ABS4U057_9PSEU</name>
<protein>
    <submittedName>
        <fullName evidence="2">DNA invertase Pin-like site-specific DNA recombinase</fullName>
    </submittedName>
</protein>
<dbReference type="Gene3D" id="3.40.50.1390">
    <property type="entry name" value="Resolvase, N-terminal catalytic domain"/>
    <property type="match status" value="1"/>
</dbReference>
<dbReference type="InterPro" id="IPR025827">
    <property type="entry name" value="Zn_ribbon_recom_dom"/>
</dbReference>
<accession>A0ABS4U057</accession>
<dbReference type="PROSITE" id="PS51737">
    <property type="entry name" value="RECOMBINASE_DNA_BIND"/>
    <property type="match status" value="1"/>
</dbReference>
<dbReference type="RefSeq" id="WP_209646305.1">
    <property type="nucleotide sequence ID" value="NZ_JAGINW010000001.1"/>
</dbReference>
<dbReference type="Pfam" id="PF07508">
    <property type="entry name" value="Recombinase"/>
    <property type="match status" value="1"/>
</dbReference>
<dbReference type="InterPro" id="IPR006119">
    <property type="entry name" value="Resolv_N"/>
</dbReference>
<evidence type="ECO:0000313" key="3">
    <source>
        <dbReference type="Proteomes" id="UP001519332"/>
    </source>
</evidence>
<organism evidence="2 3">
    <name type="scientific">Kibdelosporangium banguiense</name>
    <dbReference type="NCBI Taxonomy" id="1365924"/>
    <lineage>
        <taxon>Bacteria</taxon>
        <taxon>Bacillati</taxon>
        <taxon>Actinomycetota</taxon>
        <taxon>Actinomycetes</taxon>
        <taxon>Pseudonocardiales</taxon>
        <taxon>Pseudonocardiaceae</taxon>
        <taxon>Kibdelosporangium</taxon>
    </lineage>
</organism>
<sequence length="693" mass="77329">MTIRFAFKGRVSTEDQQDPEASRIWQRGRAQALVERHGEIVAEFFDIGESRSLPWKRRPQAAALLAALKDPDRGFDAVVIGEPQRAFYGNQYGLTFPIFVHYGVQLWVPEVGGPIDPESEAHDLVMSVFGGMSKGERNRLKIRVRAAMKAQTEVEGRFLGGRPPYGYLIADAGPHPNPAKAADGKRLHRLEADPVTAPIVRRIFIEYANGRGRYAIAEGLNRDGIPCPSAHDRARNPHRSGVGWSKSAIRAILGNPRYTGRQVWNKQRTDEVLLDVDDVGLGHITKQRWNAPEAWVWSDKVVHELLIEVALFDRVQEIMAARGADRKTRERTKTHHRYVLRGLVYCELCGRRMQGQQTRGELYYRCRYANEYALVNHVQHPRNVYLAERELLGPLDHWLAASFAPHRLEDTINSLFEAQAPTAIDPGLHAAERTVADCDEKLRRYRAALDAGADPALVTQWIAEVQAQKAVAHTTIRTSKEQAAIMTREEISMVINQLGDIRSVLTDADPDDKAEVYQRLGLKLTYQPGKRTTRAEVVLDPWGYGLCPRGDSDTWHGEISPDWGSHTGYATTRTRVVPPWYGVESRGLAACLHCGVETSTALVGVAGVLFRFRVRVLARCCRWNAVPLGKSSLHVKPQTTCRSSFTMLPTTGYAAAQCQQDRAGADPPVIGQGWQTAPHQGPQGLIKKHSCVA</sequence>
<comment type="caution">
    <text evidence="2">The sequence shown here is derived from an EMBL/GenBank/DDBJ whole genome shotgun (WGS) entry which is preliminary data.</text>
</comment>
<evidence type="ECO:0000313" key="2">
    <source>
        <dbReference type="EMBL" id="MBP2329546.1"/>
    </source>
</evidence>
<feature type="domain" description="Recombinase" evidence="1">
    <location>
        <begin position="164"/>
        <end position="325"/>
    </location>
</feature>
<dbReference type="SMART" id="SM00857">
    <property type="entry name" value="Resolvase"/>
    <property type="match status" value="1"/>
</dbReference>
<dbReference type="Gene3D" id="3.90.1750.20">
    <property type="entry name" value="Putative Large Serine Recombinase, Chain B, Domain 2"/>
    <property type="match status" value="1"/>
</dbReference>
<dbReference type="CDD" id="cd00338">
    <property type="entry name" value="Ser_Recombinase"/>
    <property type="match status" value="1"/>
</dbReference>
<proteinExistence type="predicted"/>
<dbReference type="InterPro" id="IPR011109">
    <property type="entry name" value="DNA_bind_recombinase_dom"/>
</dbReference>
<evidence type="ECO:0000259" key="1">
    <source>
        <dbReference type="PROSITE" id="PS51737"/>
    </source>
</evidence>
<dbReference type="Pfam" id="PF00239">
    <property type="entry name" value="Resolvase"/>
    <property type="match status" value="1"/>
</dbReference>
<dbReference type="Proteomes" id="UP001519332">
    <property type="component" value="Unassembled WGS sequence"/>
</dbReference>